<organism evidence="4 5">
    <name type="scientific">Octopus vulgaris</name>
    <name type="common">Common octopus</name>
    <dbReference type="NCBI Taxonomy" id="6645"/>
    <lineage>
        <taxon>Eukaryota</taxon>
        <taxon>Metazoa</taxon>
        <taxon>Spiralia</taxon>
        <taxon>Lophotrochozoa</taxon>
        <taxon>Mollusca</taxon>
        <taxon>Cephalopoda</taxon>
        <taxon>Coleoidea</taxon>
        <taxon>Octopodiformes</taxon>
        <taxon>Octopoda</taxon>
        <taxon>Incirrata</taxon>
        <taxon>Octopodidae</taxon>
        <taxon>Octopus</taxon>
    </lineage>
</organism>
<dbReference type="Gene3D" id="2.20.25.10">
    <property type="match status" value="1"/>
</dbReference>
<evidence type="ECO:0000313" key="5">
    <source>
        <dbReference type="Proteomes" id="UP001162480"/>
    </source>
</evidence>
<reference evidence="4" key="1">
    <citation type="submission" date="2023-08" db="EMBL/GenBank/DDBJ databases">
        <authorList>
            <person name="Alioto T."/>
            <person name="Alioto T."/>
            <person name="Gomez Garrido J."/>
        </authorList>
    </citation>
    <scope>NUCLEOTIDE SEQUENCE</scope>
</reference>
<dbReference type="GO" id="GO:0046982">
    <property type="term" value="F:protein heterodimerization activity"/>
    <property type="evidence" value="ECO:0007669"/>
    <property type="project" value="InterPro"/>
</dbReference>
<comment type="similarity">
    <text evidence="1">Belongs to the TRM112 family.</text>
</comment>
<proteinExistence type="inferred from homology"/>
<dbReference type="InterPro" id="IPR039127">
    <property type="entry name" value="Trm112"/>
</dbReference>
<dbReference type="GO" id="GO:0070476">
    <property type="term" value="P:rRNA (guanine-N7)-methylation"/>
    <property type="evidence" value="ECO:0007669"/>
    <property type="project" value="TreeGrafter"/>
</dbReference>
<dbReference type="AlphaFoldDB" id="A0AA36BRB1"/>
<dbReference type="GO" id="GO:0030488">
    <property type="term" value="P:tRNA methylation"/>
    <property type="evidence" value="ECO:0007669"/>
    <property type="project" value="TreeGrafter"/>
</dbReference>
<dbReference type="PANTHER" id="PTHR12773">
    <property type="entry name" value="UPF0315 PROTEIN-RELATED"/>
    <property type="match status" value="1"/>
</dbReference>
<evidence type="ECO:0000256" key="3">
    <source>
        <dbReference type="ARBA" id="ARBA00030516"/>
    </source>
</evidence>
<dbReference type="SUPFAM" id="SSF158997">
    <property type="entry name" value="Trm112p-like"/>
    <property type="match status" value="1"/>
</dbReference>
<dbReference type="Proteomes" id="UP001162480">
    <property type="component" value="Chromosome 22"/>
</dbReference>
<sequence>MKLLTHNMLTSTIIKGVLKGYPLGITVGHPDCIPQTLVEDFESNDEFLKKVHHALMEIEIEEGELICPETGRKFTIKNGIPNMLLNEDEV</sequence>
<evidence type="ECO:0000256" key="2">
    <source>
        <dbReference type="ARBA" id="ARBA00019989"/>
    </source>
</evidence>
<evidence type="ECO:0000313" key="4">
    <source>
        <dbReference type="EMBL" id="CAI9738975.1"/>
    </source>
</evidence>
<gene>
    <name evidence="4" type="ORF">OCTVUL_1B018849</name>
</gene>
<evidence type="ECO:0000256" key="1">
    <source>
        <dbReference type="ARBA" id="ARBA00007980"/>
    </source>
</evidence>
<dbReference type="PANTHER" id="PTHR12773:SF0">
    <property type="entry name" value="MULTIFUNCTIONAL METHYLTRANSFERASE SUBUNIT TRM112-LIKE PROTEIN"/>
    <property type="match status" value="1"/>
</dbReference>
<keyword evidence="5" id="KW-1185">Reference proteome</keyword>
<dbReference type="Pfam" id="PF03966">
    <property type="entry name" value="Trm112p"/>
    <property type="match status" value="1"/>
</dbReference>
<accession>A0AA36BRB1</accession>
<dbReference type="InterPro" id="IPR005651">
    <property type="entry name" value="Trm112-like"/>
</dbReference>
<name>A0AA36BRB1_OCTVU</name>
<protein>
    <recommendedName>
        <fullName evidence="2">Multifunctional methyltransferase subunit TRM112-like protein</fullName>
    </recommendedName>
    <alternativeName>
        <fullName evidence="3">tRNA methyltransferase 112 homolog</fullName>
    </alternativeName>
</protein>
<dbReference type="EMBL" id="OX597835">
    <property type="protein sequence ID" value="CAI9738975.1"/>
    <property type="molecule type" value="Genomic_DNA"/>
</dbReference>